<dbReference type="STRING" id="419481.SAMN05216233_11927"/>
<keyword evidence="5" id="KW-0411">Iron-sulfur</keyword>
<protein>
    <submittedName>
        <fullName evidence="7">NADH-quinone oxidoreductase subunit F</fullName>
    </submittedName>
</protein>
<dbReference type="InterPro" id="IPR037207">
    <property type="entry name" value="Nuop51_4Fe4S-bd_sf"/>
</dbReference>
<evidence type="ECO:0000313" key="8">
    <source>
        <dbReference type="Proteomes" id="UP000198870"/>
    </source>
</evidence>
<dbReference type="SUPFAM" id="SSF46548">
    <property type="entry name" value="alpha-helical ferredoxin"/>
    <property type="match status" value="2"/>
</dbReference>
<dbReference type="SMART" id="SM00928">
    <property type="entry name" value="NADH_4Fe-4S"/>
    <property type="match status" value="1"/>
</dbReference>
<dbReference type="Gene3D" id="3.40.30.10">
    <property type="entry name" value="Glutaredoxin"/>
    <property type="match status" value="1"/>
</dbReference>
<evidence type="ECO:0000259" key="6">
    <source>
        <dbReference type="SMART" id="SM00928"/>
    </source>
</evidence>
<dbReference type="OrthoDB" id="9805533at2"/>
<evidence type="ECO:0000256" key="4">
    <source>
        <dbReference type="ARBA" id="ARBA00023004"/>
    </source>
</evidence>
<dbReference type="InterPro" id="IPR019575">
    <property type="entry name" value="Nuop51_4Fe4S-bd"/>
</dbReference>
<dbReference type="InterPro" id="IPR036188">
    <property type="entry name" value="FAD/NAD-bd_sf"/>
</dbReference>
<accession>A0A1G5ICZ4</accession>
<dbReference type="InterPro" id="IPR011538">
    <property type="entry name" value="Nuo51_FMN-bd"/>
</dbReference>
<dbReference type="PANTHER" id="PTHR43578">
    <property type="entry name" value="NADH-QUINONE OXIDOREDUCTASE SUBUNIT F"/>
    <property type="match status" value="1"/>
</dbReference>
<dbReference type="PROSITE" id="PS00645">
    <property type="entry name" value="COMPLEX1_51K_2"/>
    <property type="match status" value="1"/>
</dbReference>
<dbReference type="InterPro" id="IPR001949">
    <property type="entry name" value="NADH-UbQ_OxRdtase_51kDa_CS"/>
</dbReference>
<dbReference type="InterPro" id="IPR009051">
    <property type="entry name" value="Helical_ferredxn"/>
</dbReference>
<keyword evidence="8" id="KW-1185">Reference proteome</keyword>
<dbReference type="RefSeq" id="WP_092213665.1">
    <property type="nucleotide sequence ID" value="NZ_FMUX01000019.1"/>
</dbReference>
<dbReference type="Proteomes" id="UP000198870">
    <property type="component" value="Unassembled WGS sequence"/>
</dbReference>
<dbReference type="FunFam" id="3.40.50.11540:FF:000001">
    <property type="entry name" value="NADH dehydrogenase [ubiquinone] flavoprotein 1, mitochondrial"/>
    <property type="match status" value="1"/>
</dbReference>
<dbReference type="GO" id="GO:0010181">
    <property type="term" value="F:FMN binding"/>
    <property type="evidence" value="ECO:0007669"/>
    <property type="project" value="InterPro"/>
</dbReference>
<proteinExistence type="inferred from homology"/>
<gene>
    <name evidence="7" type="ORF">SAMN05216233_11927</name>
</gene>
<comment type="similarity">
    <text evidence="1">Belongs to the complex I 51 kDa subunit family.</text>
</comment>
<evidence type="ECO:0000256" key="1">
    <source>
        <dbReference type="ARBA" id="ARBA00007523"/>
    </source>
</evidence>
<dbReference type="Pfam" id="PF01512">
    <property type="entry name" value="Complex1_51K"/>
    <property type="match status" value="1"/>
</dbReference>
<dbReference type="Pfam" id="PF14691">
    <property type="entry name" value="Fer4_20"/>
    <property type="match status" value="1"/>
</dbReference>
<dbReference type="Gene3D" id="6.10.250.1450">
    <property type="match status" value="1"/>
</dbReference>
<keyword evidence="4" id="KW-0408">Iron</keyword>
<dbReference type="CDD" id="cd02980">
    <property type="entry name" value="TRX_Fd_family"/>
    <property type="match status" value="1"/>
</dbReference>
<dbReference type="PRINTS" id="PR00469">
    <property type="entry name" value="PNDRDTASEII"/>
</dbReference>
<dbReference type="PRINTS" id="PR00368">
    <property type="entry name" value="FADPNR"/>
</dbReference>
<dbReference type="Gene3D" id="3.40.50.11540">
    <property type="entry name" value="NADH-ubiquinone oxidoreductase 51kDa subunit"/>
    <property type="match status" value="1"/>
</dbReference>
<evidence type="ECO:0000256" key="5">
    <source>
        <dbReference type="ARBA" id="ARBA00023014"/>
    </source>
</evidence>
<dbReference type="Gene3D" id="3.10.20.600">
    <property type="match status" value="1"/>
</dbReference>
<keyword evidence="2" id="KW-0004">4Fe-4S</keyword>
<organism evidence="7 8">
    <name type="scientific">Desulfoluna spongiiphila</name>
    <dbReference type="NCBI Taxonomy" id="419481"/>
    <lineage>
        <taxon>Bacteria</taxon>
        <taxon>Pseudomonadati</taxon>
        <taxon>Thermodesulfobacteriota</taxon>
        <taxon>Desulfobacteria</taxon>
        <taxon>Desulfobacterales</taxon>
        <taxon>Desulfolunaceae</taxon>
        <taxon>Desulfoluna</taxon>
    </lineage>
</organism>
<evidence type="ECO:0000313" key="7">
    <source>
        <dbReference type="EMBL" id="SCY73874.1"/>
    </source>
</evidence>
<dbReference type="InterPro" id="IPR023753">
    <property type="entry name" value="FAD/NAD-binding_dom"/>
</dbReference>
<dbReference type="SUPFAM" id="SSF142019">
    <property type="entry name" value="Nqo1 FMN-binding domain-like"/>
    <property type="match status" value="1"/>
</dbReference>
<dbReference type="GO" id="GO:0008137">
    <property type="term" value="F:NADH dehydrogenase (ubiquinone) activity"/>
    <property type="evidence" value="ECO:0007669"/>
    <property type="project" value="InterPro"/>
</dbReference>
<evidence type="ECO:0000256" key="3">
    <source>
        <dbReference type="ARBA" id="ARBA00022723"/>
    </source>
</evidence>
<dbReference type="InterPro" id="IPR037225">
    <property type="entry name" value="Nuo51_FMN-bd_sf"/>
</dbReference>
<dbReference type="AlphaFoldDB" id="A0A1G5ICZ4"/>
<name>A0A1G5ICZ4_9BACT</name>
<dbReference type="SUPFAM" id="SSF140490">
    <property type="entry name" value="Nqo1C-terminal domain-like"/>
    <property type="match status" value="1"/>
</dbReference>
<feature type="domain" description="NADH-ubiquinone oxidoreductase 51kDa subunit iron-sulphur binding" evidence="6">
    <location>
        <begin position="459"/>
        <end position="504"/>
    </location>
</feature>
<reference evidence="7 8" key="1">
    <citation type="submission" date="2016-10" db="EMBL/GenBank/DDBJ databases">
        <authorList>
            <person name="de Groot N.N."/>
        </authorList>
    </citation>
    <scope>NUCLEOTIDE SEQUENCE [LARGE SCALE GENOMIC DNA]</scope>
    <source>
        <strain evidence="7 8">AA1</strain>
    </source>
</reference>
<dbReference type="Pfam" id="PF07992">
    <property type="entry name" value="Pyr_redox_2"/>
    <property type="match status" value="1"/>
</dbReference>
<dbReference type="Gene3D" id="1.10.1060.10">
    <property type="entry name" value="Alpha-helical ferredoxin"/>
    <property type="match status" value="1"/>
</dbReference>
<dbReference type="Gene3D" id="3.50.50.60">
    <property type="entry name" value="FAD/NAD(P)-binding domain"/>
    <property type="match status" value="2"/>
</dbReference>
<dbReference type="SUPFAM" id="SSF52833">
    <property type="entry name" value="Thioredoxin-like"/>
    <property type="match status" value="1"/>
</dbReference>
<dbReference type="PANTHER" id="PTHR43578:SF3">
    <property type="entry name" value="NADH-QUINONE OXIDOREDUCTASE SUBUNIT F"/>
    <property type="match status" value="1"/>
</dbReference>
<sequence length="1041" mass="113208">MKKLLSIGQLEWLRNTLLAGRDDEKTTVLVCMTGCRAYGAKEVLASIGEEVEKQGLSGRVEIRATGCHGFCAKAPVVAIEPMGIQYQEVAPEDAFDIVTETMKENRLVDRLAYRDITTNQPIFYKDRIPFYKKQVRRVLANCGKIDPTKVEHYIASGGYRALARVLGTMAPEGVIDEVTAARLRGRGGAGYSTGLKWSYTRKAKGSPKYIICNADEGDPGAFMDRAMLEGDPHSVIEGLMIGAYAMGAEHGYIYVREEYPIAVEHLSVAIRQLEALGLLGENILGTGFDFHLSLKKGAGAFVCGEETALIASIEGKRGMPNPRPPFPAQEGLDRKPSNINNVETLANIPLIINNGAAWYTEVGTEKSGGTKIFSLAGKVNNTGLVEVPFGTSIHDIIFDIGGGIPKGRKFKAVQMGGPAGGCIPAQLINTPVDYETISRLGAIMGSGGMVVMDENNCMVEIARFFLGFTQSESCGKCAPCRLGTTQLLNILTRITQKKGRLRDLDTIREIGATVTETSLCGLGQACAKPALSTLKYFEAEYRDHILEHRCAGATCDEIVISPCQHACPAGIDVPNYVAAIAKGEYQKAVDIIRERNPFPAVCGRVCIHPCEYKCRRGELDDPVAIRSLKRFASDWYFKNIGLPASPFPLTRKERVAVVGAGPSGLSCAYFLRKAGYGVTAFEAQPKGGGMLSIALPEFRLPPGVIDAEVRYIESCGVEIRYNTPVDSRHTVDDLMTEGYDAVFIAAGAQTSKRIGIPGEEEGLAGLHYGLGYLCDVRKGKLSSFQGKTVVIGGGNVAVDVARTSLRTGATDVHLFCMEDRDMMPAWEKEVAEALEEGVVINPAWEPKRIIHDSQKVTGIEFVRCVSVFDEEGRFNPKSDESVRQVIDADHVIISIGQAPDTSLLSEDSRLERELWGALAIDENSLSTNIPGVFAGGDFTSGPTFVIRAIASGRRAAIAIGRYLKGLKGRIEIADEKTDMAVDAGLALESEKEGDNPRVCARHEDPCDRIRDFREVEMGFTEEEAIREAVRCLRCDLEKENK</sequence>
<evidence type="ECO:0000256" key="2">
    <source>
        <dbReference type="ARBA" id="ARBA00022485"/>
    </source>
</evidence>
<dbReference type="GO" id="GO:0016491">
    <property type="term" value="F:oxidoreductase activity"/>
    <property type="evidence" value="ECO:0007669"/>
    <property type="project" value="InterPro"/>
</dbReference>
<dbReference type="FunFam" id="1.20.1440.230:FF:000001">
    <property type="entry name" value="Mitochondrial NADH dehydrogenase flavoprotein 1"/>
    <property type="match status" value="1"/>
</dbReference>
<dbReference type="InterPro" id="IPR036249">
    <property type="entry name" value="Thioredoxin-like_sf"/>
</dbReference>
<dbReference type="SUPFAM" id="SSF142984">
    <property type="entry name" value="Nqo1 middle domain-like"/>
    <property type="match status" value="1"/>
</dbReference>
<dbReference type="GO" id="GO:0046872">
    <property type="term" value="F:metal ion binding"/>
    <property type="evidence" value="ECO:0007669"/>
    <property type="project" value="UniProtKB-KW"/>
</dbReference>
<dbReference type="GO" id="GO:0051539">
    <property type="term" value="F:4 iron, 4 sulfur cluster binding"/>
    <property type="evidence" value="ECO:0007669"/>
    <property type="project" value="UniProtKB-KW"/>
</dbReference>
<dbReference type="EMBL" id="FMUX01000019">
    <property type="protein sequence ID" value="SCY73874.1"/>
    <property type="molecule type" value="Genomic_DNA"/>
</dbReference>
<dbReference type="InterPro" id="IPR028261">
    <property type="entry name" value="DPD_II"/>
</dbReference>
<dbReference type="SUPFAM" id="SSF51971">
    <property type="entry name" value="Nucleotide-binding domain"/>
    <property type="match status" value="2"/>
</dbReference>
<keyword evidence="3" id="KW-0479">Metal-binding</keyword>
<dbReference type="Pfam" id="PF10589">
    <property type="entry name" value="NADH_4Fe-4S"/>
    <property type="match status" value="1"/>
</dbReference>